<gene>
    <name evidence="2" type="ORF">VP01_1011g3</name>
</gene>
<keyword evidence="3" id="KW-1185">Reference proteome</keyword>
<dbReference type="EMBL" id="LAVV01000133">
    <property type="protein sequence ID" value="KNZ64586.1"/>
    <property type="molecule type" value="Genomic_DNA"/>
</dbReference>
<feature type="transmembrane region" description="Helical" evidence="1">
    <location>
        <begin position="122"/>
        <end position="139"/>
    </location>
</feature>
<dbReference type="AlphaFoldDB" id="A0A0L6VV84"/>
<feature type="transmembrane region" description="Helical" evidence="1">
    <location>
        <begin position="90"/>
        <end position="110"/>
    </location>
</feature>
<accession>A0A0L6VV84</accession>
<organism evidence="2 3">
    <name type="scientific">Puccinia sorghi</name>
    <dbReference type="NCBI Taxonomy" id="27349"/>
    <lineage>
        <taxon>Eukaryota</taxon>
        <taxon>Fungi</taxon>
        <taxon>Dikarya</taxon>
        <taxon>Basidiomycota</taxon>
        <taxon>Pucciniomycotina</taxon>
        <taxon>Pucciniomycetes</taxon>
        <taxon>Pucciniales</taxon>
        <taxon>Pucciniaceae</taxon>
        <taxon>Puccinia</taxon>
    </lineage>
</organism>
<reference evidence="2 3" key="1">
    <citation type="submission" date="2015-08" db="EMBL/GenBank/DDBJ databases">
        <title>Next Generation Sequencing and Analysis of the Genome of Puccinia sorghi L Schw, the Causal Agent of Maize Common Rust.</title>
        <authorList>
            <person name="Rochi L."/>
            <person name="Burguener G."/>
            <person name="Darino M."/>
            <person name="Turjanski A."/>
            <person name="Kreff E."/>
            <person name="Dieguez M.J."/>
            <person name="Sacco F."/>
        </authorList>
    </citation>
    <scope>NUCLEOTIDE SEQUENCE [LARGE SCALE GENOMIC DNA]</scope>
    <source>
        <strain evidence="2 3">RO10H11247</strain>
    </source>
</reference>
<proteinExistence type="predicted"/>
<dbReference type="Proteomes" id="UP000037035">
    <property type="component" value="Unassembled WGS sequence"/>
</dbReference>
<comment type="caution">
    <text evidence="2">The sequence shown here is derived from an EMBL/GenBank/DDBJ whole genome shotgun (WGS) entry which is preliminary data.</text>
</comment>
<sequence length="406" mass="45937">MWLWNVLAHTNTPKNDIMLNSSAENPYPLQYNRGSSPTKSKLTDTKSEEPVLIYKLGAFPDLQVSSVWLVSGIIRTSTKRVIKNQQYQSFIPGCVNPTVTLLISTGIFLFQKSNLTGLIIKIKSLWYLLFPLFLCLIMFQNLTNIYPQSSCLRVLCGGLFCLFPKSPPVRSSISSRYFSFSPFLVLYLSVLEIKYYLSHNLKISEAKLMKYKLTKPHCVRCKCKAAQEKSISSPNQPVLDAKIWPLSLVRGFFVMRYPKLIRSFHCLSESNSFSSEQGLACLLLDVHRSTRSVIYPALLCTSISQEIGESGCRGIDSGGWVVGVQLYVRWNKNAFWLQKLCDEQIFLTHALCNIIDNSELFGGKVMVFSGKFCQMLPVFSLNAVERKPDSVETVNVLPLVILKLYS</sequence>
<dbReference type="VEuPathDB" id="FungiDB:VP01_1011g3"/>
<evidence type="ECO:0000313" key="3">
    <source>
        <dbReference type="Proteomes" id="UP000037035"/>
    </source>
</evidence>
<name>A0A0L6VV84_9BASI</name>
<protein>
    <submittedName>
        <fullName evidence="2">Uncharacterized protein</fullName>
    </submittedName>
</protein>
<keyword evidence="1" id="KW-0472">Membrane</keyword>
<keyword evidence="1" id="KW-1133">Transmembrane helix</keyword>
<keyword evidence="1" id="KW-0812">Transmembrane</keyword>
<evidence type="ECO:0000313" key="2">
    <source>
        <dbReference type="EMBL" id="KNZ64586.1"/>
    </source>
</evidence>
<evidence type="ECO:0000256" key="1">
    <source>
        <dbReference type="SAM" id="Phobius"/>
    </source>
</evidence>